<evidence type="ECO:0000313" key="7">
    <source>
        <dbReference type="Proteomes" id="UP000663929"/>
    </source>
</evidence>
<dbReference type="SMART" id="SM00448">
    <property type="entry name" value="REC"/>
    <property type="match status" value="2"/>
</dbReference>
<evidence type="ECO:0000259" key="4">
    <source>
        <dbReference type="PROSITE" id="PS50110"/>
    </source>
</evidence>
<dbReference type="PANTHER" id="PTHR45138">
    <property type="entry name" value="REGULATORY COMPONENTS OF SENSORY TRANSDUCTION SYSTEM"/>
    <property type="match status" value="1"/>
</dbReference>
<dbReference type="GO" id="GO:0052621">
    <property type="term" value="F:diguanylate cyclase activity"/>
    <property type="evidence" value="ECO:0007669"/>
    <property type="project" value="UniProtKB-EC"/>
</dbReference>
<dbReference type="FunFam" id="3.30.70.270:FF:000001">
    <property type="entry name" value="Diguanylate cyclase domain protein"/>
    <property type="match status" value="1"/>
</dbReference>
<dbReference type="EMBL" id="CP071793">
    <property type="protein sequence ID" value="QTD50831.1"/>
    <property type="molecule type" value="Genomic_DNA"/>
</dbReference>
<dbReference type="Gene3D" id="3.40.50.2300">
    <property type="match status" value="2"/>
</dbReference>
<evidence type="ECO:0000259" key="5">
    <source>
        <dbReference type="PROSITE" id="PS50887"/>
    </source>
</evidence>
<dbReference type="PROSITE" id="PS50110">
    <property type="entry name" value="RESPONSE_REGULATORY"/>
    <property type="match status" value="2"/>
</dbReference>
<accession>A0A8A4TPJ5</accession>
<dbReference type="Pfam" id="PF00990">
    <property type="entry name" value="GGDEF"/>
    <property type="match status" value="1"/>
</dbReference>
<keyword evidence="7" id="KW-1185">Reference proteome</keyword>
<dbReference type="Proteomes" id="UP000663929">
    <property type="component" value="Chromosome"/>
</dbReference>
<dbReference type="SUPFAM" id="SSF52172">
    <property type="entry name" value="CheY-like"/>
    <property type="match status" value="2"/>
</dbReference>
<dbReference type="NCBIfam" id="TIGR00254">
    <property type="entry name" value="GGDEF"/>
    <property type="match status" value="1"/>
</dbReference>
<dbReference type="InterPro" id="IPR043128">
    <property type="entry name" value="Rev_trsase/Diguanyl_cyclase"/>
</dbReference>
<feature type="domain" description="Response regulatory" evidence="4">
    <location>
        <begin position="126"/>
        <end position="243"/>
    </location>
</feature>
<dbReference type="SUPFAM" id="SSF55073">
    <property type="entry name" value="Nucleotide cyclase"/>
    <property type="match status" value="1"/>
</dbReference>
<feature type="domain" description="GGDEF" evidence="5">
    <location>
        <begin position="286"/>
        <end position="417"/>
    </location>
</feature>
<dbReference type="InterPro" id="IPR029787">
    <property type="entry name" value="Nucleotide_cyclase"/>
</dbReference>
<name>A0A8A4TPJ5_SULCO</name>
<dbReference type="EC" id="2.7.7.65" evidence="1"/>
<dbReference type="GO" id="GO:0000160">
    <property type="term" value="P:phosphorelay signal transduction system"/>
    <property type="evidence" value="ECO:0007669"/>
    <property type="project" value="InterPro"/>
</dbReference>
<feature type="modified residue" description="4-aspartylphosphate" evidence="3">
    <location>
        <position position="55"/>
    </location>
</feature>
<comment type="catalytic activity">
    <reaction evidence="2">
        <text>2 GTP = 3',3'-c-di-GMP + 2 diphosphate</text>
        <dbReference type="Rhea" id="RHEA:24898"/>
        <dbReference type="ChEBI" id="CHEBI:33019"/>
        <dbReference type="ChEBI" id="CHEBI:37565"/>
        <dbReference type="ChEBI" id="CHEBI:58805"/>
        <dbReference type="EC" id="2.7.7.65"/>
    </reaction>
</comment>
<dbReference type="GO" id="GO:1902201">
    <property type="term" value="P:negative regulation of bacterial-type flagellum-dependent cell motility"/>
    <property type="evidence" value="ECO:0007669"/>
    <property type="project" value="TreeGrafter"/>
</dbReference>
<organism evidence="6 7">
    <name type="scientific">Sulfidibacter corallicola</name>
    <dbReference type="NCBI Taxonomy" id="2818388"/>
    <lineage>
        <taxon>Bacteria</taxon>
        <taxon>Pseudomonadati</taxon>
        <taxon>Acidobacteriota</taxon>
        <taxon>Holophagae</taxon>
        <taxon>Acanthopleuribacterales</taxon>
        <taxon>Acanthopleuribacteraceae</taxon>
        <taxon>Sulfidibacter</taxon>
    </lineage>
</organism>
<dbReference type="GO" id="GO:0043709">
    <property type="term" value="P:cell adhesion involved in single-species biofilm formation"/>
    <property type="evidence" value="ECO:0007669"/>
    <property type="project" value="TreeGrafter"/>
</dbReference>
<evidence type="ECO:0000256" key="3">
    <source>
        <dbReference type="PROSITE-ProRule" id="PRU00169"/>
    </source>
</evidence>
<proteinExistence type="predicted"/>
<dbReference type="InterPro" id="IPR011006">
    <property type="entry name" value="CheY-like_superfamily"/>
</dbReference>
<keyword evidence="3" id="KW-0597">Phosphoprotein</keyword>
<dbReference type="RefSeq" id="WP_237380894.1">
    <property type="nucleotide sequence ID" value="NZ_CP071793.1"/>
</dbReference>
<dbReference type="CDD" id="cd01949">
    <property type="entry name" value="GGDEF"/>
    <property type="match status" value="1"/>
</dbReference>
<dbReference type="InterPro" id="IPR050469">
    <property type="entry name" value="Diguanylate_Cyclase"/>
</dbReference>
<evidence type="ECO:0000313" key="6">
    <source>
        <dbReference type="EMBL" id="QTD50831.1"/>
    </source>
</evidence>
<dbReference type="Pfam" id="PF00072">
    <property type="entry name" value="Response_reg"/>
    <property type="match status" value="2"/>
</dbReference>
<reference evidence="6" key="1">
    <citation type="submission" date="2021-03" db="EMBL/GenBank/DDBJ databases">
        <title>Acanthopleuribacteraceae sp. M133.</title>
        <authorList>
            <person name="Wang G."/>
        </authorList>
    </citation>
    <scope>NUCLEOTIDE SEQUENCE</scope>
    <source>
        <strain evidence="6">M133</strain>
    </source>
</reference>
<dbReference type="GO" id="GO:0005886">
    <property type="term" value="C:plasma membrane"/>
    <property type="evidence" value="ECO:0007669"/>
    <property type="project" value="TreeGrafter"/>
</dbReference>
<dbReference type="InterPro" id="IPR000160">
    <property type="entry name" value="GGDEF_dom"/>
</dbReference>
<dbReference type="AlphaFoldDB" id="A0A8A4TPJ5"/>
<feature type="domain" description="Response regulatory" evidence="4">
    <location>
        <begin position="3"/>
        <end position="118"/>
    </location>
</feature>
<dbReference type="InterPro" id="IPR001789">
    <property type="entry name" value="Sig_transdc_resp-reg_receiver"/>
</dbReference>
<evidence type="ECO:0000256" key="2">
    <source>
        <dbReference type="ARBA" id="ARBA00034247"/>
    </source>
</evidence>
<dbReference type="PROSITE" id="PS50887">
    <property type="entry name" value="GGDEF"/>
    <property type="match status" value="1"/>
</dbReference>
<feature type="modified residue" description="4-aspartylphosphate" evidence="3">
    <location>
        <position position="176"/>
    </location>
</feature>
<dbReference type="Gene3D" id="3.30.70.270">
    <property type="match status" value="1"/>
</dbReference>
<dbReference type="SMART" id="SM00267">
    <property type="entry name" value="GGDEF"/>
    <property type="match status" value="1"/>
</dbReference>
<sequence>MKKILIVEDSHVVAKMLAFKIRKRLDYPLIMTVNYAETQAVLEREADSIFAALLDLQLPDALKGEVVELVQSYDIPCIIFTGSEEPETRKRLLARGVVDYIYKRNLHEIDYLVRVFKRLDRNPDIKVLIVIDTETTRLLVRRLLEIQRFEIIESQTAEEALEILSGEAKIKLVIVDFLLPEMDGVGLITEIRRKFSRDEVSIIGISGKRHANSSAKLLKSGANDFLHKPFTEEEFHCRVIQNIEVLEQLEQIEDSANRDFLTKLHNRRFFYRTGEKLFHNAHRNHFTLTITMLDIDHFKKVNDTYGHEAGDLILLRVSEILSQTFRKGDIVARFGGEEFCIACLNLSPTSAVNLFERVRQAVEAAKVNIPPVEMGVTISIGICTQLQSSLEHMIRLADKDLYQAKNNGRNCIFIDGKPAVEATDTKVGASP</sequence>
<evidence type="ECO:0000256" key="1">
    <source>
        <dbReference type="ARBA" id="ARBA00012528"/>
    </source>
</evidence>
<dbReference type="KEGG" id="scor:J3U87_00050"/>
<protein>
    <recommendedName>
        <fullName evidence="1">diguanylate cyclase</fullName>
        <ecNumber evidence="1">2.7.7.65</ecNumber>
    </recommendedName>
</protein>
<dbReference type="PANTHER" id="PTHR45138:SF9">
    <property type="entry name" value="DIGUANYLATE CYCLASE DGCM-RELATED"/>
    <property type="match status" value="1"/>
</dbReference>
<gene>
    <name evidence="6" type="ORF">J3U87_00050</name>
</gene>